<dbReference type="Gene3D" id="3.40.50.1820">
    <property type="entry name" value="alpha/beta hydrolase"/>
    <property type="match status" value="1"/>
</dbReference>
<evidence type="ECO:0008006" key="3">
    <source>
        <dbReference type="Google" id="ProtNLM"/>
    </source>
</evidence>
<dbReference type="Proteomes" id="UP000002729">
    <property type="component" value="Unassembled WGS sequence"/>
</dbReference>
<dbReference type="InParanoid" id="F0YKX6"/>
<protein>
    <recommendedName>
        <fullName evidence="3">Serine aminopeptidase S33 domain-containing protein</fullName>
    </recommendedName>
</protein>
<keyword evidence="2" id="KW-1185">Reference proteome</keyword>
<dbReference type="OrthoDB" id="446723at2759"/>
<dbReference type="eggNOG" id="KOG1552">
    <property type="taxonomic scope" value="Eukaryota"/>
</dbReference>
<evidence type="ECO:0000313" key="1">
    <source>
        <dbReference type="EMBL" id="EGB04202.1"/>
    </source>
</evidence>
<dbReference type="KEGG" id="aaf:AURANDRAFT_39071"/>
<dbReference type="GeneID" id="20221936"/>
<dbReference type="AlphaFoldDB" id="F0YKX6"/>
<evidence type="ECO:0000313" key="2">
    <source>
        <dbReference type="Proteomes" id="UP000002729"/>
    </source>
</evidence>
<dbReference type="OMA" id="HNKCLRW"/>
<reference evidence="1 2" key="1">
    <citation type="journal article" date="2011" name="Proc. Natl. Acad. Sci. U.S.A.">
        <title>Niche of harmful alga Aureococcus anophagefferens revealed through ecogenomics.</title>
        <authorList>
            <person name="Gobler C.J."/>
            <person name="Berry D.L."/>
            <person name="Dyhrman S.T."/>
            <person name="Wilhelm S.W."/>
            <person name="Salamov A."/>
            <person name="Lobanov A.V."/>
            <person name="Zhang Y."/>
            <person name="Collier J.L."/>
            <person name="Wurch L.L."/>
            <person name="Kustka A.B."/>
            <person name="Dill B.D."/>
            <person name="Shah M."/>
            <person name="VerBerkmoes N.C."/>
            <person name="Kuo A."/>
            <person name="Terry A."/>
            <person name="Pangilinan J."/>
            <person name="Lindquist E.A."/>
            <person name="Lucas S."/>
            <person name="Paulsen I.T."/>
            <person name="Hattenrath-Lehmann T.K."/>
            <person name="Talmage S.C."/>
            <person name="Walker E.A."/>
            <person name="Koch F."/>
            <person name="Burson A.M."/>
            <person name="Marcoval M.A."/>
            <person name="Tang Y.Z."/>
            <person name="Lecleir G.R."/>
            <person name="Coyne K.J."/>
            <person name="Berg G.M."/>
            <person name="Bertrand E.M."/>
            <person name="Saito M.A."/>
            <person name="Gladyshev V.N."/>
            <person name="Grigoriev I.V."/>
        </authorList>
    </citation>
    <scope>NUCLEOTIDE SEQUENCE [LARGE SCALE GENOMIC DNA]</scope>
    <source>
        <strain evidence="2">CCMP 1984</strain>
    </source>
</reference>
<dbReference type="RefSeq" id="XP_009041055.1">
    <property type="nucleotide sequence ID" value="XM_009042807.1"/>
</dbReference>
<proteinExistence type="predicted"/>
<gene>
    <name evidence="1" type="ORF">AURANDRAFT_39071</name>
</gene>
<dbReference type="SUPFAM" id="SSF53474">
    <property type="entry name" value="alpha/beta-Hydrolases"/>
    <property type="match status" value="1"/>
</dbReference>
<sequence>MGGTVARNLVFQPPATRTTSSCIFDNVDTNHVWLETRLGSKIEAFFISRQASLTILFSHANAEDVSMIYPWLRDVSTRLNVNVASYSYTGYAGSEGKPSEQDVYSDIDALWEYLTMIRRIHPNQIIFYSRSVGSGPTLYLSEKLCKARTPPAGVILQSPILSVFRIAFDFRITLPGDIFPNVDRIPSIECPVFIMHGTHDEVVPFWHGQELFIATQIRWRYKPFWIAGAGHNNIEILLRDSGLLFKRLHEFLEFCGSPMASDPSVDSHYNTLTIDRGANTSMQIHASPVEGSSRDGQSQASG</sequence>
<dbReference type="PANTHER" id="PTHR12277:SF81">
    <property type="entry name" value="PROTEIN ABHD13"/>
    <property type="match status" value="1"/>
</dbReference>
<organism evidence="2">
    <name type="scientific">Aureococcus anophagefferens</name>
    <name type="common">Harmful bloom alga</name>
    <dbReference type="NCBI Taxonomy" id="44056"/>
    <lineage>
        <taxon>Eukaryota</taxon>
        <taxon>Sar</taxon>
        <taxon>Stramenopiles</taxon>
        <taxon>Ochrophyta</taxon>
        <taxon>Pelagophyceae</taxon>
        <taxon>Pelagomonadales</taxon>
        <taxon>Pelagomonadaceae</taxon>
        <taxon>Aureococcus</taxon>
    </lineage>
</organism>
<name>F0YKX6_AURAN</name>
<accession>F0YKX6</accession>
<dbReference type="EMBL" id="GL833154">
    <property type="protein sequence ID" value="EGB04202.1"/>
    <property type="molecule type" value="Genomic_DNA"/>
</dbReference>
<dbReference type="PANTHER" id="PTHR12277">
    <property type="entry name" value="ALPHA/BETA HYDROLASE DOMAIN-CONTAINING PROTEIN"/>
    <property type="match status" value="1"/>
</dbReference>
<dbReference type="InterPro" id="IPR029058">
    <property type="entry name" value="AB_hydrolase_fold"/>
</dbReference>
<dbReference type="FunCoup" id="F0YKX6">
    <property type="interactions" value="38"/>
</dbReference>